<dbReference type="InterPro" id="IPR029058">
    <property type="entry name" value="AB_hydrolase_fold"/>
</dbReference>
<comment type="caution">
    <text evidence="2">The sequence shown here is derived from an EMBL/GenBank/DDBJ whole genome shotgun (WGS) entry which is preliminary data.</text>
</comment>
<dbReference type="RefSeq" id="XP_013954638.1">
    <property type="nucleotide sequence ID" value="XM_014099163.1"/>
</dbReference>
<dbReference type="EMBL" id="ABDF02000079">
    <property type="protein sequence ID" value="EHK20441.1"/>
    <property type="molecule type" value="Genomic_DNA"/>
</dbReference>
<dbReference type="InterPro" id="IPR000073">
    <property type="entry name" value="AB_hydrolase_1"/>
</dbReference>
<feature type="domain" description="AB hydrolase-1" evidence="1">
    <location>
        <begin position="2"/>
        <end position="101"/>
    </location>
</feature>
<dbReference type="Gene3D" id="3.40.50.1820">
    <property type="entry name" value="alpha/beta hydrolase"/>
    <property type="match status" value="1"/>
</dbReference>
<dbReference type="AlphaFoldDB" id="G9MYM7"/>
<dbReference type="GeneID" id="25788283"/>
<dbReference type="InParanoid" id="G9MYM7"/>
<evidence type="ECO:0000313" key="2">
    <source>
        <dbReference type="EMBL" id="EHK20441.1"/>
    </source>
</evidence>
<evidence type="ECO:0000313" key="3">
    <source>
        <dbReference type="Proteomes" id="UP000007115"/>
    </source>
</evidence>
<proteinExistence type="predicted"/>
<dbReference type="GO" id="GO:0047372">
    <property type="term" value="F:monoacylglycerol lipase activity"/>
    <property type="evidence" value="ECO:0007669"/>
    <property type="project" value="TreeGrafter"/>
</dbReference>
<dbReference type="SUPFAM" id="SSF53474">
    <property type="entry name" value="alpha/beta-Hydrolases"/>
    <property type="match status" value="1"/>
</dbReference>
<evidence type="ECO:0000259" key="1">
    <source>
        <dbReference type="Pfam" id="PF00561"/>
    </source>
</evidence>
<dbReference type="eggNOG" id="ENOG502S36V">
    <property type="taxonomic scope" value="Eukaryota"/>
</dbReference>
<dbReference type="OrthoDB" id="8119704at2759"/>
<dbReference type="Proteomes" id="UP000007115">
    <property type="component" value="Unassembled WGS sequence"/>
</dbReference>
<dbReference type="PANTHER" id="PTHR43798">
    <property type="entry name" value="MONOACYLGLYCEROL LIPASE"/>
    <property type="match status" value="1"/>
</dbReference>
<dbReference type="InterPro" id="IPR050266">
    <property type="entry name" value="AB_hydrolase_sf"/>
</dbReference>
<gene>
    <name evidence="2" type="ORF">TRIVIDRAFT_154601</name>
</gene>
<dbReference type="GO" id="GO:0046464">
    <property type="term" value="P:acylglycerol catabolic process"/>
    <property type="evidence" value="ECO:0007669"/>
    <property type="project" value="TreeGrafter"/>
</dbReference>
<keyword evidence="3" id="KW-1185">Reference proteome</keyword>
<protein>
    <recommendedName>
        <fullName evidence="1">AB hydrolase-1 domain-containing protein</fullName>
    </recommendedName>
</protein>
<dbReference type="GO" id="GO:0016020">
    <property type="term" value="C:membrane"/>
    <property type="evidence" value="ECO:0007669"/>
    <property type="project" value="TreeGrafter"/>
</dbReference>
<dbReference type="VEuPathDB" id="FungiDB:TRIVIDRAFT_154601"/>
<dbReference type="STRING" id="413071.G9MYM7"/>
<reference evidence="2 3" key="1">
    <citation type="journal article" date="2011" name="Genome Biol.">
        <title>Comparative genome sequence analysis underscores mycoparasitism as the ancestral life style of Trichoderma.</title>
        <authorList>
            <person name="Kubicek C.P."/>
            <person name="Herrera-Estrella A."/>
            <person name="Seidl-Seiboth V."/>
            <person name="Martinez D.A."/>
            <person name="Druzhinina I.S."/>
            <person name="Thon M."/>
            <person name="Zeilinger S."/>
            <person name="Casas-Flores S."/>
            <person name="Horwitz B.A."/>
            <person name="Mukherjee P.K."/>
            <person name="Mukherjee M."/>
            <person name="Kredics L."/>
            <person name="Alcaraz L.D."/>
            <person name="Aerts A."/>
            <person name="Antal Z."/>
            <person name="Atanasova L."/>
            <person name="Cervantes-Badillo M.G."/>
            <person name="Challacombe J."/>
            <person name="Chertkov O."/>
            <person name="McCluskey K."/>
            <person name="Coulpier F."/>
            <person name="Deshpande N."/>
            <person name="von Doehren H."/>
            <person name="Ebbole D.J."/>
            <person name="Esquivel-Naranjo E.U."/>
            <person name="Fekete E."/>
            <person name="Flipphi M."/>
            <person name="Glaser F."/>
            <person name="Gomez-Rodriguez E.Y."/>
            <person name="Gruber S."/>
            <person name="Han C."/>
            <person name="Henrissat B."/>
            <person name="Hermosa R."/>
            <person name="Hernandez-Onate M."/>
            <person name="Karaffa L."/>
            <person name="Kosti I."/>
            <person name="Le Crom S."/>
            <person name="Lindquist E."/>
            <person name="Lucas S."/>
            <person name="Luebeck M."/>
            <person name="Luebeck P.S."/>
            <person name="Margeot A."/>
            <person name="Metz B."/>
            <person name="Misra M."/>
            <person name="Nevalainen H."/>
            <person name="Omann M."/>
            <person name="Packer N."/>
            <person name="Perrone G."/>
            <person name="Uresti-Rivera E.E."/>
            <person name="Salamov A."/>
            <person name="Schmoll M."/>
            <person name="Seiboth B."/>
            <person name="Shapiro H."/>
            <person name="Sukno S."/>
            <person name="Tamayo-Ramos J.A."/>
            <person name="Tisch D."/>
            <person name="Wiest A."/>
            <person name="Wilkinson H.H."/>
            <person name="Zhang M."/>
            <person name="Coutinho P.M."/>
            <person name="Kenerley C.M."/>
            <person name="Monte E."/>
            <person name="Baker S.E."/>
            <person name="Grigoriev I.V."/>
        </authorList>
    </citation>
    <scope>NUCLEOTIDE SEQUENCE [LARGE SCALE GENOMIC DNA]</scope>
    <source>
        <strain evidence="3">Gv29-8 / FGSC 10586</strain>
    </source>
</reference>
<organism evidence="2 3">
    <name type="scientific">Hypocrea virens (strain Gv29-8 / FGSC 10586)</name>
    <name type="common">Gliocladium virens</name>
    <name type="synonym">Trichoderma virens</name>
    <dbReference type="NCBI Taxonomy" id="413071"/>
    <lineage>
        <taxon>Eukaryota</taxon>
        <taxon>Fungi</taxon>
        <taxon>Dikarya</taxon>
        <taxon>Ascomycota</taxon>
        <taxon>Pezizomycotina</taxon>
        <taxon>Sordariomycetes</taxon>
        <taxon>Hypocreomycetidae</taxon>
        <taxon>Hypocreales</taxon>
        <taxon>Hypocreaceae</taxon>
        <taxon>Trichoderma</taxon>
    </lineage>
</organism>
<accession>G9MYM7</accession>
<dbReference type="Pfam" id="PF00561">
    <property type="entry name" value="Abhydrolase_1"/>
    <property type="match status" value="1"/>
</dbReference>
<dbReference type="HOGENOM" id="CLU_020336_4_0_1"/>
<dbReference type="PANTHER" id="PTHR43798:SF5">
    <property type="entry name" value="MONOACYLGLYCEROL LIPASE ABHD6"/>
    <property type="match status" value="1"/>
</dbReference>
<name>G9MYM7_HYPVG</name>
<sequence length="242" mass="26079">MDKWDPLLVNTLAATRPVILIDYVGVGKSVGKVATSFKDSADDMIAALIQIGVKEVDILGFSIGGFVTQMVALNAPANKLKVRKIVLCGTGASAGPGIKLSPNNYMPAATTEKIDLVNFKELFFAHNPAGEKHAEEWWARLSERNEATSGEAPSQWLSWGFTDDGEGLKNQGISIEKFLTAETSQGVEGSYGRLPSFDIPVLIANGSTVPNGRLLVYPDSGHGFLYQYAESFGKLVAHFLDE</sequence>